<accession>A0A6N4RB18</accession>
<dbReference type="GO" id="GO:0005975">
    <property type="term" value="P:carbohydrate metabolic process"/>
    <property type="evidence" value="ECO:0007669"/>
    <property type="project" value="InterPro"/>
</dbReference>
<dbReference type="SUPFAM" id="SSF53738">
    <property type="entry name" value="Phosphoglucomutase, first 3 domains"/>
    <property type="match status" value="3"/>
</dbReference>
<dbReference type="InterPro" id="IPR036900">
    <property type="entry name" value="A-D-PHexomutase_C_sf"/>
</dbReference>
<dbReference type="Proteomes" id="UP000320948">
    <property type="component" value="Unassembled WGS sequence"/>
</dbReference>
<proteinExistence type="inferred from homology"/>
<evidence type="ECO:0000256" key="7">
    <source>
        <dbReference type="RuleBase" id="RU004326"/>
    </source>
</evidence>
<evidence type="ECO:0000256" key="2">
    <source>
        <dbReference type="ARBA" id="ARBA00010231"/>
    </source>
</evidence>
<dbReference type="PANTHER" id="PTHR43771:SF1">
    <property type="entry name" value="PHOSPHOMANNOMUTASE"/>
    <property type="match status" value="1"/>
</dbReference>
<dbReference type="SUPFAM" id="SSF55957">
    <property type="entry name" value="Phosphoglucomutase, C-terminal domain"/>
    <property type="match status" value="1"/>
</dbReference>
<dbReference type="InterPro" id="IPR016066">
    <property type="entry name" value="A-D-PHexomutase_CS"/>
</dbReference>
<organism evidence="12 13">
    <name type="scientific">Blastochloris viridis</name>
    <name type="common">Rhodopseudomonas viridis</name>
    <dbReference type="NCBI Taxonomy" id="1079"/>
    <lineage>
        <taxon>Bacteria</taxon>
        <taxon>Pseudomonadati</taxon>
        <taxon>Pseudomonadota</taxon>
        <taxon>Alphaproteobacteria</taxon>
        <taxon>Hyphomicrobiales</taxon>
        <taxon>Blastochloridaceae</taxon>
        <taxon>Blastochloris</taxon>
    </lineage>
</organism>
<feature type="domain" description="Alpha-D-phosphohexomutase alpha/beta/alpha" evidence="9">
    <location>
        <begin position="7"/>
        <end position="123"/>
    </location>
</feature>
<evidence type="ECO:0000259" key="9">
    <source>
        <dbReference type="Pfam" id="PF02878"/>
    </source>
</evidence>
<sequence length="460" mass="49567">METKLSAFKAYDIRGKMPTELNPTMAYHIGRGLAHTTGAKTAILGMDSRLSSPELLRAVAAGLAAEGVQCRSLGLCGTEEVYHAAGAGNADIGIMVTASHNPMEYNGMKFVKRGGLPFSPTEDLGPIEEFTRANMSAGAPETFPEVPTVSFRDDYVKHLLQFIDVKSIPAQTIVINAGNGAAGPTADAILKHLPQLNIIRLHHAPDGTFPNGIPNPLLPENRVSTIEAVKEHGAALGIAWDGDFDRCFLYDDSGAFVSNYYLSGLLAQSMLAKYPGSTIVHDPRLYWDTEVSVRAAGGTPVIAKVGHSNIKPAMRQHNSPFAGEVSGHFYFRDFFFCDTGMLPWLLTLQYLGQKNQTLAQAITDRALTTPASEEINFQTPVPAKDFLEMIKAALPTDGEVTNVDGVSVAMPDWRANIRASNTEPLLRLNVEARNAEALQTQLDSLTSLIESNGAHIAGGH</sequence>
<feature type="domain" description="Alpha-D-phosphohexomutase C-terminal" evidence="8">
    <location>
        <begin position="387"/>
        <end position="443"/>
    </location>
</feature>
<dbReference type="CDD" id="cd03089">
    <property type="entry name" value="PMM_PGM"/>
    <property type="match status" value="1"/>
</dbReference>
<evidence type="ECO:0000259" key="11">
    <source>
        <dbReference type="Pfam" id="PF02880"/>
    </source>
</evidence>
<evidence type="ECO:0000256" key="6">
    <source>
        <dbReference type="ARBA" id="ARBA00023235"/>
    </source>
</evidence>
<evidence type="ECO:0000313" key="13">
    <source>
        <dbReference type="Proteomes" id="UP000320948"/>
    </source>
</evidence>
<evidence type="ECO:0000256" key="5">
    <source>
        <dbReference type="ARBA" id="ARBA00022842"/>
    </source>
</evidence>
<dbReference type="AlphaFoldDB" id="A0A6N4RB18"/>
<dbReference type="InterPro" id="IPR005841">
    <property type="entry name" value="Alpha-D-phosphohexomutase_SF"/>
</dbReference>
<dbReference type="InterPro" id="IPR005845">
    <property type="entry name" value="A-D-PHexomutase_a/b/a-II"/>
</dbReference>
<evidence type="ECO:0000259" key="8">
    <source>
        <dbReference type="Pfam" id="PF00408"/>
    </source>
</evidence>
<protein>
    <submittedName>
        <fullName evidence="12">Phosphomannomutase/phosphoglucomutase</fullName>
    </submittedName>
</protein>
<dbReference type="Pfam" id="PF02878">
    <property type="entry name" value="PGM_PMM_I"/>
    <property type="match status" value="1"/>
</dbReference>
<dbReference type="Gene3D" id="3.30.310.50">
    <property type="entry name" value="Alpha-D-phosphohexomutase, C-terminal domain"/>
    <property type="match status" value="1"/>
</dbReference>
<dbReference type="InterPro" id="IPR016055">
    <property type="entry name" value="A-D-PHexomutase_a/b/a-I/II/III"/>
</dbReference>
<comment type="cofactor">
    <cofactor evidence="1">
        <name>Mg(2+)</name>
        <dbReference type="ChEBI" id="CHEBI:18420"/>
    </cofactor>
</comment>
<dbReference type="InterPro" id="IPR005846">
    <property type="entry name" value="A-D-PHexomutase_a/b/a-III"/>
</dbReference>
<evidence type="ECO:0000313" key="12">
    <source>
        <dbReference type="EMBL" id="TKW60859.1"/>
    </source>
</evidence>
<dbReference type="Pfam" id="PF02880">
    <property type="entry name" value="PGM_PMM_III"/>
    <property type="match status" value="1"/>
</dbReference>
<dbReference type="InterPro" id="IPR005844">
    <property type="entry name" value="A-D-PHexomutase_a/b/a-I"/>
</dbReference>
<comment type="similarity">
    <text evidence="2 7">Belongs to the phosphohexose mutase family.</text>
</comment>
<comment type="caution">
    <text evidence="12">The sequence shown here is derived from an EMBL/GenBank/DDBJ whole genome shotgun (WGS) entry which is preliminary data.</text>
</comment>
<keyword evidence="5 7" id="KW-0460">Magnesium</keyword>
<evidence type="ECO:0000256" key="1">
    <source>
        <dbReference type="ARBA" id="ARBA00001946"/>
    </source>
</evidence>
<keyword evidence="4 7" id="KW-0479">Metal-binding</keyword>
<dbReference type="Pfam" id="PF00408">
    <property type="entry name" value="PGM_PMM_IV"/>
    <property type="match status" value="1"/>
</dbReference>
<feature type="domain" description="Alpha-D-phosphohexomutase alpha/beta/alpha" evidence="11">
    <location>
        <begin position="262"/>
        <end position="364"/>
    </location>
</feature>
<keyword evidence="6" id="KW-0413">Isomerase</keyword>
<dbReference type="Pfam" id="PF02879">
    <property type="entry name" value="PGM_PMM_II"/>
    <property type="match status" value="1"/>
</dbReference>
<dbReference type="InterPro" id="IPR005843">
    <property type="entry name" value="A-D-PHexomutase_C"/>
</dbReference>
<dbReference type="GO" id="GO:0016868">
    <property type="term" value="F:intramolecular phosphotransferase activity"/>
    <property type="evidence" value="ECO:0007669"/>
    <property type="project" value="InterPro"/>
</dbReference>
<dbReference type="Gene3D" id="3.40.120.10">
    <property type="entry name" value="Alpha-D-Glucose-1,6-Bisphosphate, subunit A, domain 3"/>
    <property type="match status" value="3"/>
</dbReference>
<dbReference type="PANTHER" id="PTHR43771">
    <property type="entry name" value="PHOSPHOMANNOMUTASE"/>
    <property type="match status" value="1"/>
</dbReference>
<dbReference type="PRINTS" id="PR00509">
    <property type="entry name" value="PGMPMM"/>
</dbReference>
<keyword evidence="3" id="KW-0597">Phosphoprotein</keyword>
<gene>
    <name evidence="12" type="ORF">DI628_08205</name>
</gene>
<dbReference type="EMBL" id="VAFM01000002">
    <property type="protein sequence ID" value="TKW60859.1"/>
    <property type="molecule type" value="Genomic_DNA"/>
</dbReference>
<feature type="domain" description="Alpha-D-phosphohexomutase alpha/beta/alpha" evidence="10">
    <location>
        <begin position="153"/>
        <end position="254"/>
    </location>
</feature>
<reference evidence="12 13" key="1">
    <citation type="journal article" date="2017" name="Nat. Commun.">
        <title>In situ click chemistry generation of cyclooxygenase-2 inhibitors.</title>
        <authorList>
            <person name="Bhardwaj A."/>
            <person name="Kaur J."/>
            <person name="Wuest M."/>
            <person name="Wuest F."/>
        </authorList>
    </citation>
    <scope>NUCLEOTIDE SEQUENCE [LARGE SCALE GENOMIC DNA]</scope>
    <source>
        <strain evidence="12">S2_018_000_R2_106</strain>
    </source>
</reference>
<dbReference type="GO" id="GO:0000287">
    <property type="term" value="F:magnesium ion binding"/>
    <property type="evidence" value="ECO:0007669"/>
    <property type="project" value="InterPro"/>
</dbReference>
<dbReference type="PROSITE" id="PS00710">
    <property type="entry name" value="PGM_PMM"/>
    <property type="match status" value="1"/>
</dbReference>
<evidence type="ECO:0000256" key="3">
    <source>
        <dbReference type="ARBA" id="ARBA00022553"/>
    </source>
</evidence>
<evidence type="ECO:0000259" key="10">
    <source>
        <dbReference type="Pfam" id="PF02879"/>
    </source>
</evidence>
<evidence type="ECO:0000256" key="4">
    <source>
        <dbReference type="ARBA" id="ARBA00022723"/>
    </source>
</evidence>
<name>A0A6N4RB18_BLAVI</name>